<dbReference type="Proteomes" id="UP000030766">
    <property type="component" value="Unassembled WGS sequence"/>
</dbReference>
<organism evidence="1">
    <name type="scientific">Fusarium oxysporum Fo47</name>
    <dbReference type="NCBI Taxonomy" id="660027"/>
    <lineage>
        <taxon>Eukaryota</taxon>
        <taxon>Fungi</taxon>
        <taxon>Dikarya</taxon>
        <taxon>Ascomycota</taxon>
        <taxon>Pezizomycotina</taxon>
        <taxon>Sordariomycetes</taxon>
        <taxon>Hypocreomycetidae</taxon>
        <taxon>Hypocreales</taxon>
        <taxon>Nectriaceae</taxon>
        <taxon>Fusarium</taxon>
        <taxon>Fusarium oxysporum species complex</taxon>
    </lineage>
</organism>
<dbReference type="AlphaFoldDB" id="W9JLS0"/>
<gene>
    <name evidence="1" type="ORF">FOZG_15809</name>
</gene>
<sequence length="52" mass="5889">MVIITFHSMKQLVMDTRLLVACFLRRMILASTSKMAIKEHLLLKLLAMGTGL</sequence>
<name>W9JLS0_FUSOX</name>
<proteinExistence type="predicted"/>
<dbReference type="EMBL" id="JH717909">
    <property type="protein sequence ID" value="EWZ30318.1"/>
    <property type="molecule type" value="Genomic_DNA"/>
</dbReference>
<dbReference type="VEuPathDB" id="FungiDB:FOZG_15809"/>
<evidence type="ECO:0000313" key="1">
    <source>
        <dbReference type="EMBL" id="EWZ30318.1"/>
    </source>
</evidence>
<reference evidence="1" key="1">
    <citation type="submission" date="2011-06" db="EMBL/GenBank/DDBJ databases">
        <title>The Genome Sequence of Fusarium oxysporum Fo47.</title>
        <authorList>
            <consortium name="The Broad Institute Genome Sequencing Platform"/>
            <person name="Ma L.-J."/>
            <person name="Gale L.R."/>
            <person name="Schwartz D.C."/>
            <person name="Zhou S."/>
            <person name="Corby-Kistler H."/>
            <person name="Young S.K."/>
            <person name="Zeng Q."/>
            <person name="Gargeya S."/>
            <person name="Fitzgerald M."/>
            <person name="Haas B."/>
            <person name="Abouelleil A."/>
            <person name="Alvarado L."/>
            <person name="Arachchi H.M."/>
            <person name="Berlin A."/>
            <person name="Brown A."/>
            <person name="Chapman S.B."/>
            <person name="Chen Z."/>
            <person name="Dunbar C."/>
            <person name="Freedman E."/>
            <person name="Gearin G."/>
            <person name="Gellesch M."/>
            <person name="Goldberg J."/>
            <person name="Griggs A."/>
            <person name="Gujja S."/>
            <person name="Heiman D."/>
            <person name="Howarth C."/>
            <person name="Larson L."/>
            <person name="Lui A."/>
            <person name="MacDonald P.J.P."/>
            <person name="Mehta T."/>
            <person name="Montmayeur A."/>
            <person name="Murphy C."/>
            <person name="Neiman D."/>
            <person name="Pearson M."/>
            <person name="Priest M."/>
            <person name="Roberts A."/>
            <person name="Saif S."/>
            <person name="Shea T."/>
            <person name="Shenoy N."/>
            <person name="Sisk P."/>
            <person name="Stolte C."/>
            <person name="Sykes S."/>
            <person name="Wortman J."/>
            <person name="Nusbaum C."/>
            <person name="Birren B."/>
        </authorList>
    </citation>
    <scope>NUCLEOTIDE SEQUENCE [LARGE SCALE GENOMIC DNA]</scope>
    <source>
        <strain evidence="1">Fo47</strain>
    </source>
</reference>
<reference evidence="1" key="2">
    <citation type="submission" date="2012-06" db="EMBL/GenBank/DDBJ databases">
        <title>Annotation of the Genome Sequence of Fusarium oxysporum Fo47.</title>
        <authorList>
            <consortium name="The Broad Institute Genomics Platform"/>
            <person name="Ma L.-J."/>
            <person name="Corby-Kistler H."/>
            <person name="Broz K."/>
            <person name="Gale L.R."/>
            <person name="Jonkers W."/>
            <person name="O'Donnell K."/>
            <person name="Ploetz R."/>
            <person name="Steinberg C."/>
            <person name="Schwartz D.C."/>
            <person name="VanEtten H."/>
            <person name="Zhou S."/>
            <person name="Young S.K."/>
            <person name="Zeng Q."/>
            <person name="Gargeya S."/>
            <person name="Fitzgerald M."/>
            <person name="Abouelleil A."/>
            <person name="Alvarado L."/>
            <person name="Chapman S.B."/>
            <person name="Gainer-Dewar J."/>
            <person name="Goldberg J."/>
            <person name="Griggs A."/>
            <person name="Gujja S."/>
            <person name="Hansen M."/>
            <person name="Howarth C."/>
            <person name="Imamovic A."/>
            <person name="Ireland A."/>
            <person name="Larimer J."/>
            <person name="McCowan C."/>
            <person name="Murphy C."/>
            <person name="Pearson M."/>
            <person name="Poon T.W."/>
            <person name="Priest M."/>
            <person name="Roberts A."/>
            <person name="Saif S."/>
            <person name="Shea T."/>
            <person name="Sykes S."/>
            <person name="Wortman J."/>
            <person name="Nusbaum C."/>
            <person name="Birren B."/>
        </authorList>
    </citation>
    <scope>NUCLEOTIDE SEQUENCE</scope>
    <source>
        <strain evidence="1">Fo47</strain>
    </source>
</reference>
<dbReference type="HOGENOM" id="CLU_3087340_0_0_1"/>
<protein>
    <submittedName>
        <fullName evidence="1">Uncharacterized protein</fullName>
    </submittedName>
</protein>
<accession>W9JLS0</accession>